<evidence type="ECO:0000313" key="2">
    <source>
        <dbReference type="EMBL" id="KUI72984.1"/>
    </source>
</evidence>
<dbReference type="OrthoDB" id="4751750at2759"/>
<dbReference type="EMBL" id="CM003106">
    <property type="protein sequence ID" value="KUI72984.1"/>
    <property type="molecule type" value="Genomic_DNA"/>
</dbReference>
<keyword evidence="3" id="KW-1185">Reference proteome</keyword>
<dbReference type="AlphaFoldDB" id="A0A194W937"/>
<evidence type="ECO:0008006" key="4">
    <source>
        <dbReference type="Google" id="ProtNLM"/>
    </source>
</evidence>
<gene>
    <name evidence="2" type="ORF">VM1G_08332</name>
</gene>
<evidence type="ECO:0000313" key="3">
    <source>
        <dbReference type="Proteomes" id="UP000078559"/>
    </source>
</evidence>
<accession>A0A194W937</accession>
<evidence type="ECO:0000256" key="1">
    <source>
        <dbReference type="SAM" id="Coils"/>
    </source>
</evidence>
<reference evidence="2" key="1">
    <citation type="submission" date="2014-12" db="EMBL/GenBank/DDBJ databases">
        <title>Genome Sequence of Valsa Canker Pathogens Uncovers a Specific Adaption of Colonization on Woody Bark.</title>
        <authorList>
            <person name="Yin Z."/>
            <person name="Liu H."/>
            <person name="Gao X."/>
            <person name="Li Z."/>
            <person name="Song N."/>
            <person name="Ke X."/>
            <person name="Dai Q."/>
            <person name="Wu Y."/>
            <person name="Sun Y."/>
            <person name="Xu J.-R."/>
            <person name="Kang Z.K."/>
            <person name="Wang L."/>
            <person name="Huang L."/>
        </authorList>
    </citation>
    <scope>NUCLEOTIDE SEQUENCE [LARGE SCALE GENOMIC DNA]</scope>
    <source>
        <strain evidence="2">03-8</strain>
    </source>
</reference>
<dbReference type="Proteomes" id="UP000078559">
    <property type="component" value="Chromosome 9"/>
</dbReference>
<proteinExistence type="predicted"/>
<name>A0A194W937_CYTMA</name>
<sequence>MDPLSAFSLAASILQFIDVGVQVVSGSVEIYQSVTGASALHDEAEVLAANITVIGDHLGKSLRLDGIPFVLGKYETHLEGLRLRSQDLAQELLDALAKLKIHVTSEHDETRKEVTAAGKEIQVTVAASERRLTSQNLEEHERTRKELQETKDELIRQIGGKEVYFKRKLRKLNWGWQKLSEKERRYLKMMQNERIRDICVKICVLESIEKQAQDLAAGSSSSASWKTGQYPTPRMLAERLPDMSSEPETRQHKRAMIWIWGTGNETALAFVVFSSKFSHAETAFAEYMLPLNVEDPTTDKDFFKLLEYTVLRDLQVPGYFDTSLEELGIAELYADDHRHVRVTQRGEVPEANDSRWQYFPKPMDVIPPVGDWTLYDYARNHDRAGNRRAILDRIPKATLSLGDLLPDSHGKLWGLYLQCKDCYDSCTQ</sequence>
<protein>
    <recommendedName>
        <fullName evidence="4">Fungal N-terminal domain-containing protein</fullName>
    </recommendedName>
</protein>
<feature type="coiled-coil region" evidence="1">
    <location>
        <begin position="130"/>
        <end position="157"/>
    </location>
</feature>
<keyword evidence="1" id="KW-0175">Coiled coil</keyword>
<organism evidence="2 3">
    <name type="scientific">Cytospora mali</name>
    <name type="common">Apple Valsa canker fungus</name>
    <name type="synonym">Valsa mali</name>
    <dbReference type="NCBI Taxonomy" id="578113"/>
    <lineage>
        <taxon>Eukaryota</taxon>
        <taxon>Fungi</taxon>
        <taxon>Dikarya</taxon>
        <taxon>Ascomycota</taxon>
        <taxon>Pezizomycotina</taxon>
        <taxon>Sordariomycetes</taxon>
        <taxon>Sordariomycetidae</taxon>
        <taxon>Diaporthales</taxon>
        <taxon>Cytosporaceae</taxon>
        <taxon>Cytospora</taxon>
    </lineage>
</organism>
<dbReference type="SMR" id="A0A194W937"/>